<accession>A0A5B8L471</accession>
<keyword evidence="2" id="KW-0378">Hydrolase</keyword>
<organism evidence="2 3">
    <name type="scientific">Nitratireductor mangrovi</name>
    <dbReference type="NCBI Taxonomy" id="2599600"/>
    <lineage>
        <taxon>Bacteria</taxon>
        <taxon>Pseudomonadati</taxon>
        <taxon>Pseudomonadota</taxon>
        <taxon>Alphaproteobacteria</taxon>
        <taxon>Hyphomicrobiales</taxon>
        <taxon>Phyllobacteriaceae</taxon>
        <taxon>Nitratireductor</taxon>
    </lineage>
</organism>
<dbReference type="PANTHER" id="PTHR43211">
    <property type="entry name" value="FUMARYLACETOACETATE HYDROLASE"/>
    <property type="match status" value="1"/>
</dbReference>
<evidence type="ECO:0000313" key="2">
    <source>
        <dbReference type="EMBL" id="QDZ02727.1"/>
    </source>
</evidence>
<dbReference type="AlphaFoldDB" id="A0A5B8L471"/>
<dbReference type="InterPro" id="IPR036663">
    <property type="entry name" value="Fumarylacetoacetase_C_sf"/>
</dbReference>
<keyword evidence="3" id="KW-1185">Reference proteome</keyword>
<evidence type="ECO:0000259" key="1">
    <source>
        <dbReference type="Pfam" id="PF01557"/>
    </source>
</evidence>
<feature type="domain" description="Fumarylacetoacetase-like C-terminal" evidence="1">
    <location>
        <begin position="122"/>
        <end position="318"/>
    </location>
</feature>
<proteinExistence type="predicted"/>
<evidence type="ECO:0000313" key="3">
    <source>
        <dbReference type="Proteomes" id="UP000321389"/>
    </source>
</evidence>
<dbReference type="OrthoDB" id="5197601at2"/>
<dbReference type="SUPFAM" id="SSF56529">
    <property type="entry name" value="FAH"/>
    <property type="match status" value="1"/>
</dbReference>
<gene>
    <name evidence="2" type="ORF">FQ775_21440</name>
</gene>
<protein>
    <submittedName>
        <fullName evidence="2">Fumarylacetoacetate hydrolase family protein</fullName>
    </submittedName>
</protein>
<dbReference type="EMBL" id="CP042301">
    <property type="protein sequence ID" value="QDZ02727.1"/>
    <property type="molecule type" value="Genomic_DNA"/>
</dbReference>
<dbReference type="GO" id="GO:0016787">
    <property type="term" value="F:hydrolase activity"/>
    <property type="evidence" value="ECO:0007669"/>
    <property type="project" value="UniProtKB-KW"/>
</dbReference>
<name>A0A5B8L471_9HYPH</name>
<dbReference type="Proteomes" id="UP000321389">
    <property type="component" value="Chromosome"/>
</dbReference>
<dbReference type="RefSeq" id="WP_146301362.1">
    <property type="nucleotide sequence ID" value="NZ_CP042301.2"/>
</dbReference>
<dbReference type="Gene3D" id="3.90.850.10">
    <property type="entry name" value="Fumarylacetoacetase-like, C-terminal domain"/>
    <property type="match status" value="1"/>
</dbReference>
<dbReference type="KEGG" id="niy:FQ775_21440"/>
<dbReference type="PANTHER" id="PTHR43211:SF1">
    <property type="entry name" value="BLL6422 PROTEIN"/>
    <property type="match status" value="1"/>
</dbReference>
<reference evidence="2" key="1">
    <citation type="submission" date="2020-04" db="EMBL/GenBank/DDBJ databases">
        <title>Nitratireductor sp. nov. isolated from mangrove soil.</title>
        <authorList>
            <person name="Ye Y."/>
        </authorList>
    </citation>
    <scope>NUCLEOTIDE SEQUENCE</scope>
    <source>
        <strain evidence="2">SY7</strain>
    </source>
</reference>
<sequence length="322" mass="35096">MKLVTFERGAARHIGHYEAKTGLVLDLTEASGNDPAFATMMDLIDGGEAALTHAREMCADAGLQAKHAVPEDRIRLLAPLPVPRQIRDFSVFPGHIKQAPRGMRRLAALARGDKEAAAAAVGFDEVPEIYRSQPVYYLTNRFSVIGPDSVVAWPRYSRIMDFECEFAVVIGGTARDASVEDAGSHIFGYTIYNDFSARDTQMVEMQSMLGPAKGKSFDYGNAIGPWIVTVDEVTDPHNLAMEARVNGEIWGRGSSADMLFTFEEMIAYVSRDETIHAGELFGSGTMGNGCGLELDRFLADGDVVELEIEGLGVLRNTIKVQG</sequence>
<dbReference type="InterPro" id="IPR011234">
    <property type="entry name" value="Fumarylacetoacetase-like_C"/>
</dbReference>
<dbReference type="Pfam" id="PF01557">
    <property type="entry name" value="FAA_hydrolase"/>
    <property type="match status" value="1"/>
</dbReference>